<dbReference type="SUPFAM" id="SSF51621">
    <property type="entry name" value="Phosphoenolpyruvate/pyruvate domain"/>
    <property type="match status" value="1"/>
</dbReference>
<gene>
    <name evidence="3" type="ORF">ACJ72_04824</name>
</gene>
<dbReference type="GO" id="GO:0106064">
    <property type="term" value="P:regulation of cobalamin metabolic process"/>
    <property type="evidence" value="ECO:0007669"/>
    <property type="project" value="TreeGrafter"/>
</dbReference>
<proteinExistence type="predicted"/>
<dbReference type="PANTHER" id="PTHR11105">
    <property type="entry name" value="CITRATE LYASE SUBUNIT BETA-RELATED"/>
    <property type="match status" value="1"/>
</dbReference>
<reference evidence="3 4" key="1">
    <citation type="submission" date="2015-07" db="EMBL/GenBank/DDBJ databases">
        <title>Emmonsia species relationships and genome sequence.</title>
        <authorList>
            <person name="Cuomo C.A."/>
            <person name="Schwartz I.S."/>
            <person name="Kenyon C."/>
            <person name="de Hoog G.S."/>
            <person name="Govender N.P."/>
            <person name="Botha A."/>
            <person name="Moreno L."/>
            <person name="de Vries M."/>
            <person name="Munoz J.F."/>
            <person name="Stielow J.B."/>
        </authorList>
    </citation>
    <scope>NUCLEOTIDE SEQUENCE [LARGE SCALE GENOMIC DNA]</scope>
    <source>
        <strain evidence="3 4">CBS 136260</strain>
    </source>
</reference>
<evidence type="ECO:0000313" key="3">
    <source>
        <dbReference type="EMBL" id="OAX80833.1"/>
    </source>
</evidence>
<comment type="caution">
    <text evidence="3">The sequence shown here is derived from an EMBL/GenBank/DDBJ whole genome shotgun (WGS) entry which is preliminary data.</text>
</comment>
<evidence type="ECO:0000259" key="2">
    <source>
        <dbReference type="Pfam" id="PF03328"/>
    </source>
</evidence>
<keyword evidence="1" id="KW-0479">Metal-binding</keyword>
<protein>
    <recommendedName>
        <fullName evidence="2">HpcH/HpaI aldolase/citrate lyase domain-containing protein</fullName>
    </recommendedName>
</protein>
<dbReference type="GO" id="GO:0047777">
    <property type="term" value="F:(S)-citramalyl-CoA lyase activity"/>
    <property type="evidence" value="ECO:0007669"/>
    <property type="project" value="TreeGrafter"/>
</dbReference>
<accession>A0A1B7NVQ4</accession>
<name>A0A1B7NVQ4_9EURO</name>
<feature type="domain" description="HpcH/HpaI aldolase/citrate lyase" evidence="2">
    <location>
        <begin position="10"/>
        <end position="91"/>
    </location>
</feature>
<dbReference type="PANTHER" id="PTHR11105:SF0">
    <property type="entry name" value="CITRAMALYL-COA LYASE, MITOCHONDRIAL"/>
    <property type="match status" value="1"/>
</dbReference>
<dbReference type="STRING" id="1658172.A0A1B7NVQ4"/>
<dbReference type="AlphaFoldDB" id="A0A1B7NVQ4"/>
<evidence type="ECO:0000313" key="4">
    <source>
        <dbReference type="Proteomes" id="UP000091918"/>
    </source>
</evidence>
<dbReference type="InterPro" id="IPR015813">
    <property type="entry name" value="Pyrv/PenolPyrv_kinase-like_dom"/>
</dbReference>
<evidence type="ECO:0000256" key="1">
    <source>
        <dbReference type="ARBA" id="ARBA00022723"/>
    </source>
</evidence>
<dbReference type="InterPro" id="IPR005000">
    <property type="entry name" value="Aldolase/citrate-lyase_domain"/>
</dbReference>
<dbReference type="Pfam" id="PF03328">
    <property type="entry name" value="HpcH_HpaI"/>
    <property type="match status" value="1"/>
</dbReference>
<dbReference type="InterPro" id="IPR040186">
    <property type="entry name" value="Citramalyl-CoA_lyase"/>
</dbReference>
<dbReference type="Proteomes" id="UP000091918">
    <property type="component" value="Unassembled WGS sequence"/>
</dbReference>
<keyword evidence="4" id="KW-1185">Reference proteome</keyword>
<sequence length="98" mass="10838">MTPASNILRRALLYVPGSSQRMLEKSRSLVADCIAYDLEDSVTPHKKAEARTLIRNIIDQPMPSGIKERAVRINSVCSGLALADLTEVVRQTRSSCRP</sequence>
<dbReference type="GO" id="GO:0046872">
    <property type="term" value="F:metal ion binding"/>
    <property type="evidence" value="ECO:0007669"/>
    <property type="project" value="UniProtKB-KW"/>
</dbReference>
<organism evidence="3 4">
    <name type="scientific">Emergomyces africanus</name>
    <dbReference type="NCBI Taxonomy" id="1955775"/>
    <lineage>
        <taxon>Eukaryota</taxon>
        <taxon>Fungi</taxon>
        <taxon>Dikarya</taxon>
        <taxon>Ascomycota</taxon>
        <taxon>Pezizomycotina</taxon>
        <taxon>Eurotiomycetes</taxon>
        <taxon>Eurotiomycetidae</taxon>
        <taxon>Onygenales</taxon>
        <taxon>Ajellomycetaceae</taxon>
        <taxon>Emergomyces</taxon>
    </lineage>
</organism>
<dbReference type="InterPro" id="IPR040442">
    <property type="entry name" value="Pyrv_kinase-like_dom_sf"/>
</dbReference>
<dbReference type="OrthoDB" id="1773at2759"/>
<dbReference type="Gene3D" id="3.20.20.60">
    <property type="entry name" value="Phosphoenolpyruvate-binding domains"/>
    <property type="match status" value="1"/>
</dbReference>
<dbReference type="EMBL" id="LGUA01000607">
    <property type="protein sequence ID" value="OAX80833.1"/>
    <property type="molecule type" value="Genomic_DNA"/>
</dbReference>